<dbReference type="Proteomes" id="UP000183832">
    <property type="component" value="Unassembled WGS sequence"/>
</dbReference>
<keyword evidence="2" id="KW-1185">Reference proteome</keyword>
<reference evidence="1 2" key="1">
    <citation type="submission" date="2015-04" db="EMBL/GenBank/DDBJ databases">
        <authorList>
            <person name="Syromyatnikov M.Y."/>
            <person name="Popov V.N."/>
        </authorList>
    </citation>
    <scope>NUCLEOTIDE SEQUENCE [LARGE SCALE GENOMIC DNA]</scope>
</reference>
<accession>A0A1J1IB24</accession>
<sequence>MLKISTIYQSHPDAFFNMNSMNCHKGHKSIFKTFSKLRHQVQSQCAVEPSLLSKLPITVIK</sequence>
<evidence type="ECO:0000313" key="1">
    <source>
        <dbReference type="EMBL" id="CRK96756.1"/>
    </source>
</evidence>
<name>A0A1J1IB24_9DIPT</name>
<dbReference type="AlphaFoldDB" id="A0A1J1IB24"/>
<proteinExistence type="predicted"/>
<protein>
    <submittedName>
        <fullName evidence="1">CLUMA_CG010272, isoform A</fullName>
    </submittedName>
</protein>
<gene>
    <name evidence="1" type="ORF">CLUMA_CG010272</name>
</gene>
<organism evidence="1 2">
    <name type="scientific">Clunio marinus</name>
    <dbReference type="NCBI Taxonomy" id="568069"/>
    <lineage>
        <taxon>Eukaryota</taxon>
        <taxon>Metazoa</taxon>
        <taxon>Ecdysozoa</taxon>
        <taxon>Arthropoda</taxon>
        <taxon>Hexapoda</taxon>
        <taxon>Insecta</taxon>
        <taxon>Pterygota</taxon>
        <taxon>Neoptera</taxon>
        <taxon>Endopterygota</taxon>
        <taxon>Diptera</taxon>
        <taxon>Nematocera</taxon>
        <taxon>Chironomoidea</taxon>
        <taxon>Chironomidae</taxon>
        <taxon>Clunio</taxon>
    </lineage>
</organism>
<dbReference type="EMBL" id="CVRI01000044">
    <property type="protein sequence ID" value="CRK96756.1"/>
    <property type="molecule type" value="Genomic_DNA"/>
</dbReference>
<evidence type="ECO:0000313" key="2">
    <source>
        <dbReference type="Proteomes" id="UP000183832"/>
    </source>
</evidence>